<name>A0AAV1D431_OLDCO</name>
<dbReference type="EMBL" id="OX459121">
    <property type="protein sequence ID" value="CAI9101754.1"/>
    <property type="molecule type" value="Genomic_DNA"/>
</dbReference>
<dbReference type="AlphaFoldDB" id="A0AAV1D431"/>
<dbReference type="PRINTS" id="PR00080">
    <property type="entry name" value="SDRFAMILY"/>
</dbReference>
<keyword evidence="5" id="KW-1185">Reference proteome</keyword>
<dbReference type="PANTHER" id="PTHR43490:SF98">
    <property type="entry name" value="OS02G0640600 PROTEIN"/>
    <property type="match status" value="1"/>
</dbReference>
<sequence>MSDFCRKLDTADSFSLELLEKTDKLSTSWPSNHFSPLVELGIWDFDKTSYQSILWLTARDEKRGLDALHQLQEIGGLSDSEDVIYHQLDVADPSSIVSLAEFIKAQFGRLDILVNNAGIIGTNNDAYTAAAEELASGTEWEKIDWNKIIVAETYELAVDCLRTNYYGSKRMIEAFTPTSPIISITQNCQCFIKNGANIPSEWAKWMLGDDKFIIEERVDEVVNKFMQDFKEGSLESQGWPLSYSAYIVSKAANNAYTRIVAKKLPDMKVNCVCPGYVQTDLNNNTGMQTAEKGAEKIMKLVMLPDDGPSGLFFARWELLHLGIGIICCNHDYCNASFFAPRENVRFAVVTGANKGIGFEVVRQLASQGITVVLTARDEKRGLDAVHKLKESGDLSGDVIFHQLDVADSSSVASLAEFVKAQFGRLDILVNNAGIIGVKTSHEGYSAAAAQAATGTEWEKINWNEMIDSQTYEMAVNCLQTNYYGDKRMIEAFTPLLELSKSPRVVNVSSVTGLLKYISNEWAKGTLSDEKHLTEERVDEVVNEFLQDFEAGSLEAKGWPLFFGAYIVSKAAINAYTKVAARKQPSMKINCLCPGYVKTDINYNTGFITAEEAAEKELSGADRDKENDAFTAAKAAGMVKFAAKSGVMFFSFQSYQPFAVVTGSNKGLGFEIVRQLASHGITVVLTARDEKRGLEAVQKLKESDGFSDGILLFHQLDVSDSSSVASLAEFIKNKFGRLDILVNNAGIIGASADSDIAQAAAAQAASGTEWDNINWNEMNIPQTYELAVNCLQTNYYGAKRMVEAFMPLLQLSPSPRIVNVSSEYGLLKHVTEERVDKVVNEFLHDFKAGSLEAKGWPLFFGAYHVSKAALNAYTRIVAKIHPDMKVNCICPGFIKTDFNFHAGTISVTEGAEKVMKLVLLLDDGPSGLFFLGGEVSSY</sequence>
<comment type="similarity">
    <text evidence="1">Belongs to the short-chain dehydrogenases/reductases (SDR) family.</text>
</comment>
<accession>A0AAV1D431</accession>
<evidence type="ECO:0000256" key="1">
    <source>
        <dbReference type="ARBA" id="ARBA00006484"/>
    </source>
</evidence>
<gene>
    <name evidence="4" type="ORF">OLC1_LOCUS11270</name>
</gene>
<dbReference type="InterPro" id="IPR036291">
    <property type="entry name" value="NAD(P)-bd_dom_sf"/>
</dbReference>
<evidence type="ECO:0000313" key="4">
    <source>
        <dbReference type="EMBL" id="CAI9101754.1"/>
    </source>
</evidence>
<evidence type="ECO:0000256" key="2">
    <source>
        <dbReference type="ARBA" id="ARBA00022857"/>
    </source>
</evidence>
<dbReference type="Pfam" id="PF00106">
    <property type="entry name" value="adh_short"/>
    <property type="match status" value="3"/>
</dbReference>
<dbReference type="Gene3D" id="3.40.50.720">
    <property type="entry name" value="NAD(P)-binding Rossmann-like Domain"/>
    <property type="match status" value="3"/>
</dbReference>
<evidence type="ECO:0000313" key="5">
    <source>
        <dbReference type="Proteomes" id="UP001161247"/>
    </source>
</evidence>
<protein>
    <submittedName>
        <fullName evidence="4">OLC1v1039163C1</fullName>
    </submittedName>
</protein>
<dbReference type="PRINTS" id="PR00081">
    <property type="entry name" value="GDHRDH"/>
</dbReference>
<keyword evidence="2" id="KW-0521">NADP</keyword>
<dbReference type="InterPro" id="IPR002347">
    <property type="entry name" value="SDR_fam"/>
</dbReference>
<evidence type="ECO:0000256" key="3">
    <source>
        <dbReference type="ARBA" id="ARBA00023002"/>
    </source>
</evidence>
<proteinExistence type="inferred from homology"/>
<dbReference type="GO" id="GO:0016020">
    <property type="term" value="C:membrane"/>
    <property type="evidence" value="ECO:0007669"/>
    <property type="project" value="TreeGrafter"/>
</dbReference>
<dbReference type="GO" id="GO:0016491">
    <property type="term" value="F:oxidoreductase activity"/>
    <property type="evidence" value="ECO:0007669"/>
    <property type="project" value="UniProtKB-KW"/>
</dbReference>
<dbReference type="PANTHER" id="PTHR43490">
    <property type="entry name" value="(+)-NEOMENTHOL DEHYDROGENASE"/>
    <property type="match status" value="1"/>
</dbReference>
<keyword evidence="3" id="KW-0560">Oxidoreductase</keyword>
<reference evidence="4" key="1">
    <citation type="submission" date="2023-03" db="EMBL/GenBank/DDBJ databases">
        <authorList>
            <person name="Julca I."/>
        </authorList>
    </citation>
    <scope>NUCLEOTIDE SEQUENCE</scope>
</reference>
<dbReference type="SUPFAM" id="SSF51735">
    <property type="entry name" value="NAD(P)-binding Rossmann-fold domains"/>
    <property type="match status" value="3"/>
</dbReference>
<organism evidence="4 5">
    <name type="scientific">Oldenlandia corymbosa var. corymbosa</name>
    <dbReference type="NCBI Taxonomy" id="529605"/>
    <lineage>
        <taxon>Eukaryota</taxon>
        <taxon>Viridiplantae</taxon>
        <taxon>Streptophyta</taxon>
        <taxon>Embryophyta</taxon>
        <taxon>Tracheophyta</taxon>
        <taxon>Spermatophyta</taxon>
        <taxon>Magnoliopsida</taxon>
        <taxon>eudicotyledons</taxon>
        <taxon>Gunneridae</taxon>
        <taxon>Pentapetalae</taxon>
        <taxon>asterids</taxon>
        <taxon>lamiids</taxon>
        <taxon>Gentianales</taxon>
        <taxon>Rubiaceae</taxon>
        <taxon>Rubioideae</taxon>
        <taxon>Spermacoceae</taxon>
        <taxon>Hedyotis-Oldenlandia complex</taxon>
        <taxon>Oldenlandia</taxon>
    </lineage>
</organism>
<dbReference type="Proteomes" id="UP001161247">
    <property type="component" value="Chromosome 4"/>
</dbReference>